<evidence type="ECO:0000313" key="1">
    <source>
        <dbReference type="EMBL" id="MFC5368078.1"/>
    </source>
</evidence>
<dbReference type="InterPro" id="IPR036291">
    <property type="entry name" value="NAD(P)-bd_dom_sf"/>
</dbReference>
<dbReference type="InterPro" id="IPR003462">
    <property type="entry name" value="ODC_Mu_crystall"/>
</dbReference>
<dbReference type="InterPro" id="IPR023401">
    <property type="entry name" value="ODC_N"/>
</dbReference>
<gene>
    <name evidence="1" type="ORF">ACFPJ5_14175</name>
</gene>
<evidence type="ECO:0000313" key="2">
    <source>
        <dbReference type="Proteomes" id="UP001596201"/>
    </source>
</evidence>
<dbReference type="EMBL" id="JBHSKX010000002">
    <property type="protein sequence ID" value="MFC5368078.1"/>
    <property type="molecule type" value="Genomic_DNA"/>
</dbReference>
<keyword evidence="2" id="KW-1185">Reference proteome</keyword>
<name>A0ABD5RDM8_9EURY</name>
<dbReference type="SUPFAM" id="SSF51735">
    <property type="entry name" value="NAD(P)-binding Rossmann-fold domains"/>
    <property type="match status" value="1"/>
</dbReference>
<dbReference type="AlphaFoldDB" id="A0ABD5RDM8"/>
<dbReference type="Proteomes" id="UP001596201">
    <property type="component" value="Unassembled WGS sequence"/>
</dbReference>
<comment type="caution">
    <text evidence="1">The sequence shown here is derived from an EMBL/GenBank/DDBJ whole genome shotgun (WGS) entry which is preliminary data.</text>
</comment>
<organism evidence="1 2">
    <name type="scientific">Salinirubrum litoreum</name>
    <dbReference type="NCBI Taxonomy" id="1126234"/>
    <lineage>
        <taxon>Archaea</taxon>
        <taxon>Methanobacteriati</taxon>
        <taxon>Methanobacteriota</taxon>
        <taxon>Stenosarchaea group</taxon>
        <taxon>Halobacteria</taxon>
        <taxon>Halobacteriales</taxon>
        <taxon>Haloferacaceae</taxon>
        <taxon>Salinirubrum</taxon>
    </lineage>
</organism>
<dbReference type="Gene3D" id="3.40.50.720">
    <property type="entry name" value="NAD(P)-binding Rossmann-like Domain"/>
    <property type="match status" value="1"/>
</dbReference>
<dbReference type="Pfam" id="PF02423">
    <property type="entry name" value="OCD_Mu_crystall"/>
    <property type="match status" value="1"/>
</dbReference>
<dbReference type="PIRSF" id="PIRSF001439">
    <property type="entry name" value="CryM"/>
    <property type="match status" value="1"/>
</dbReference>
<protein>
    <submittedName>
        <fullName evidence="1">Ornithine cyclodeaminase family protein</fullName>
    </submittedName>
</protein>
<dbReference type="PANTHER" id="PTHR13812">
    <property type="entry name" value="KETIMINE REDUCTASE MU-CRYSTALLIN"/>
    <property type="match status" value="1"/>
</dbReference>
<dbReference type="RefSeq" id="WP_227230313.1">
    <property type="nucleotide sequence ID" value="NZ_JAJCVJ010000002.1"/>
</dbReference>
<dbReference type="PANTHER" id="PTHR13812:SF19">
    <property type="entry name" value="KETIMINE REDUCTASE MU-CRYSTALLIN"/>
    <property type="match status" value="1"/>
</dbReference>
<accession>A0ABD5RDM8</accession>
<sequence length="323" mass="33430">MRVLSDADVASLLDLEALLPVVESAFLAQGRGDVERPERPHFPVGVGLDDTAPEEPLGTGLVMPAYVHGSEYYATKLASVHEGNAARDLPTVNATIAVFEARTGLPVAYLAGTRVTNARTGCIGGLAVHALARETPIRLAVIGGGAQARWQTRAIGAAVEVEDVRVYSPNSREACADDLREAGFDAEAVDSPAAAVRDATVVVTTTPSTDPVFDGDDLAPGTLVVAVGAYTPEMRELDARTIERAGLLVADVPEEALTVGDLADAGVTEVPPLSAVFEGEVGRSSGEEIIVVESVGSAVLDAATAGWLVDRAESRAVGTVVEL</sequence>
<reference evidence="1 2" key="1">
    <citation type="journal article" date="2019" name="Int. J. Syst. Evol. Microbiol.">
        <title>The Global Catalogue of Microorganisms (GCM) 10K type strain sequencing project: providing services to taxonomists for standard genome sequencing and annotation.</title>
        <authorList>
            <consortium name="The Broad Institute Genomics Platform"/>
            <consortium name="The Broad Institute Genome Sequencing Center for Infectious Disease"/>
            <person name="Wu L."/>
            <person name="Ma J."/>
        </authorList>
    </citation>
    <scope>NUCLEOTIDE SEQUENCE [LARGE SCALE GENOMIC DNA]</scope>
    <source>
        <strain evidence="1 2">CGMCC 1.12237</strain>
    </source>
</reference>
<dbReference type="Gene3D" id="3.30.1780.10">
    <property type="entry name" value="ornithine cyclodeaminase, domain 1"/>
    <property type="match status" value="1"/>
</dbReference>
<proteinExistence type="predicted"/>